<dbReference type="Gramene" id="LPERR01G07710.2">
    <property type="protein sequence ID" value="LPERR01G07710.2"/>
    <property type="gene ID" value="LPERR01G07710"/>
</dbReference>
<dbReference type="EnsemblPlants" id="LPERR01G07710.2">
    <property type="protein sequence ID" value="LPERR01G07710.2"/>
    <property type="gene ID" value="LPERR01G07710"/>
</dbReference>
<name>A0A0D9UYK8_9ORYZ</name>
<accession>A0A0D9UYK8</accession>
<keyword evidence="2" id="KW-1185">Reference proteome</keyword>
<protein>
    <submittedName>
        <fullName evidence="1">Uncharacterized protein</fullName>
    </submittedName>
</protein>
<reference evidence="1" key="3">
    <citation type="submission" date="2015-04" db="UniProtKB">
        <authorList>
            <consortium name="EnsemblPlants"/>
        </authorList>
    </citation>
    <scope>IDENTIFICATION</scope>
</reference>
<dbReference type="Proteomes" id="UP000032180">
    <property type="component" value="Chromosome 1"/>
</dbReference>
<evidence type="ECO:0000313" key="1">
    <source>
        <dbReference type="EnsemblPlants" id="LPERR01G07710.2"/>
    </source>
</evidence>
<evidence type="ECO:0000313" key="2">
    <source>
        <dbReference type="Proteomes" id="UP000032180"/>
    </source>
</evidence>
<proteinExistence type="predicted"/>
<reference evidence="2" key="2">
    <citation type="submission" date="2013-12" db="EMBL/GenBank/DDBJ databases">
        <authorList>
            <person name="Yu Y."/>
            <person name="Lee S."/>
            <person name="de Baynast K."/>
            <person name="Wissotski M."/>
            <person name="Liu L."/>
            <person name="Talag J."/>
            <person name="Goicoechea J."/>
            <person name="Angelova A."/>
            <person name="Jetty R."/>
            <person name="Kudrna D."/>
            <person name="Golser W."/>
            <person name="Rivera L."/>
            <person name="Zhang J."/>
            <person name="Wing R."/>
        </authorList>
    </citation>
    <scope>NUCLEOTIDE SEQUENCE</scope>
</reference>
<organism evidence="1 2">
    <name type="scientific">Leersia perrieri</name>
    <dbReference type="NCBI Taxonomy" id="77586"/>
    <lineage>
        <taxon>Eukaryota</taxon>
        <taxon>Viridiplantae</taxon>
        <taxon>Streptophyta</taxon>
        <taxon>Embryophyta</taxon>
        <taxon>Tracheophyta</taxon>
        <taxon>Spermatophyta</taxon>
        <taxon>Magnoliopsida</taxon>
        <taxon>Liliopsida</taxon>
        <taxon>Poales</taxon>
        <taxon>Poaceae</taxon>
        <taxon>BOP clade</taxon>
        <taxon>Oryzoideae</taxon>
        <taxon>Oryzeae</taxon>
        <taxon>Oryzinae</taxon>
        <taxon>Leersia</taxon>
    </lineage>
</organism>
<dbReference type="HOGENOM" id="CLU_2389366_0_0_1"/>
<reference evidence="1 2" key="1">
    <citation type="submission" date="2012-08" db="EMBL/GenBank/DDBJ databases">
        <title>Oryza genome evolution.</title>
        <authorList>
            <person name="Wing R.A."/>
        </authorList>
    </citation>
    <scope>NUCLEOTIDE SEQUENCE</scope>
</reference>
<dbReference type="AlphaFoldDB" id="A0A0D9UYK8"/>
<sequence>MDSFYSFIKKNQKQKLDSLRRRRCDRASESVINLPPSREAGGLLLASSPAAAFAFAFACVDLYPSPRRAAVPPASAAPASRRIIARWFRLQKFR</sequence>